<proteinExistence type="predicted"/>
<sequence length="12" mass="1222">MLSLESQGSSAL</sequence>
<name>A0A0A8XV72_ARUDO</name>
<accession>A0A0A8XV72</accession>
<dbReference type="EMBL" id="GBRH01281277">
    <property type="protein sequence ID" value="JAD16618.1"/>
    <property type="molecule type" value="Transcribed_RNA"/>
</dbReference>
<evidence type="ECO:0000313" key="1">
    <source>
        <dbReference type="EMBL" id="JAD16618.1"/>
    </source>
</evidence>
<protein>
    <submittedName>
        <fullName evidence="1">Uncharacterized protein</fullName>
    </submittedName>
</protein>
<organism evidence="1">
    <name type="scientific">Arundo donax</name>
    <name type="common">Giant reed</name>
    <name type="synonym">Donax arundinaceus</name>
    <dbReference type="NCBI Taxonomy" id="35708"/>
    <lineage>
        <taxon>Eukaryota</taxon>
        <taxon>Viridiplantae</taxon>
        <taxon>Streptophyta</taxon>
        <taxon>Embryophyta</taxon>
        <taxon>Tracheophyta</taxon>
        <taxon>Spermatophyta</taxon>
        <taxon>Magnoliopsida</taxon>
        <taxon>Liliopsida</taxon>
        <taxon>Poales</taxon>
        <taxon>Poaceae</taxon>
        <taxon>PACMAD clade</taxon>
        <taxon>Arundinoideae</taxon>
        <taxon>Arundineae</taxon>
        <taxon>Arundo</taxon>
    </lineage>
</organism>
<reference evidence="1" key="2">
    <citation type="journal article" date="2015" name="Data Brief">
        <title>Shoot transcriptome of the giant reed, Arundo donax.</title>
        <authorList>
            <person name="Barrero R.A."/>
            <person name="Guerrero F.D."/>
            <person name="Moolhuijzen P."/>
            <person name="Goolsby J.A."/>
            <person name="Tidwell J."/>
            <person name="Bellgard S.E."/>
            <person name="Bellgard M.I."/>
        </authorList>
    </citation>
    <scope>NUCLEOTIDE SEQUENCE</scope>
    <source>
        <tissue evidence="1">Shoot tissue taken approximately 20 cm above the soil surface</tissue>
    </source>
</reference>
<reference evidence="1" key="1">
    <citation type="submission" date="2014-09" db="EMBL/GenBank/DDBJ databases">
        <authorList>
            <person name="Magalhaes I.L.F."/>
            <person name="Oliveira U."/>
            <person name="Santos F.R."/>
            <person name="Vidigal T.H.D.A."/>
            <person name="Brescovit A.D."/>
            <person name="Santos A.J."/>
        </authorList>
    </citation>
    <scope>NUCLEOTIDE SEQUENCE</scope>
    <source>
        <tissue evidence="1">Shoot tissue taken approximately 20 cm above the soil surface</tissue>
    </source>
</reference>